<dbReference type="STRING" id="156892.BM477_05675"/>
<feature type="region of interest" description="Disordered" evidence="1">
    <location>
        <begin position="29"/>
        <end position="50"/>
    </location>
</feature>
<keyword evidence="4" id="KW-1185">Reference proteome</keyword>
<evidence type="ECO:0008006" key="5">
    <source>
        <dbReference type="Google" id="ProtNLM"/>
    </source>
</evidence>
<gene>
    <name evidence="3" type="ORF">BM477_05675</name>
</gene>
<evidence type="ECO:0000256" key="1">
    <source>
        <dbReference type="SAM" id="MobiDB-lite"/>
    </source>
</evidence>
<evidence type="ECO:0000313" key="4">
    <source>
        <dbReference type="Proteomes" id="UP000186465"/>
    </source>
</evidence>
<keyword evidence="2" id="KW-0732">Signal</keyword>
<protein>
    <recommendedName>
        <fullName evidence="5">GerMN domain-containing protein</fullName>
    </recommendedName>
</protein>
<dbReference type="PROSITE" id="PS51257">
    <property type="entry name" value="PROKAR_LIPOPROTEIN"/>
    <property type="match status" value="1"/>
</dbReference>
<dbReference type="AlphaFoldDB" id="A0A1Q5PMH9"/>
<sequence length="440" mass="46936">MKSAQRLLAGLCALTAAFTLSACGPISNSAAERDGSSLSTPENSGEETSSSALKWADLQVQNLLITGESLPADALMPTPERRAEDAALPGKSDRIVESDPENLRELDLSATVEVNPVFPFEQSARGFNWSIKSDLTGSRLHFTLGLGQNTGVQPSPLTVDTKLQAPIRIVQAVAVAERLYTLVAAPDSNQVSLWMIKINTDGNLGATLIHQVEGDNFKPVQTSGRATAPIPSLAVTQANLYVSAQQAGLWQTTRFHLDVTGKVTDAAVVPELSGYAGESIRVLPAGKTQAGFVRTAGEYTQFGKIEDGQSPVETLRLRMDSRLKQVRILGDTVLLALSDSSPRVWVTPATDSAPTSETVATPEGEADPLSARMFGAEQAFVLITPSRREAIRVFSPLVLQASGAGQLQDGFIVQAQQAKRTYRFLLEPSGEVSSLSPLAR</sequence>
<dbReference type="Proteomes" id="UP000186465">
    <property type="component" value="Unassembled WGS sequence"/>
</dbReference>
<reference evidence="4" key="1">
    <citation type="submission" date="2016-11" db="EMBL/GenBank/DDBJ databases">
        <title>Actinomyces gypaetusis sp. nov. isolated from Gypaetus barbatus in Qinghai Tibet Plateau China.</title>
        <authorList>
            <person name="Meng X."/>
        </authorList>
    </citation>
    <scope>NUCLEOTIDE SEQUENCE [LARGE SCALE GENOMIC DNA]</scope>
    <source>
        <strain evidence="4">DSM 15383</strain>
    </source>
</reference>
<name>A0A1Q5PMH9_9ACTO</name>
<evidence type="ECO:0000256" key="2">
    <source>
        <dbReference type="SAM" id="SignalP"/>
    </source>
</evidence>
<dbReference type="EMBL" id="MPDM01000005">
    <property type="protein sequence ID" value="OKL48685.1"/>
    <property type="molecule type" value="Genomic_DNA"/>
</dbReference>
<feature type="signal peptide" evidence="2">
    <location>
        <begin position="1"/>
        <end position="22"/>
    </location>
</feature>
<accession>A0A1Q5PMH9</accession>
<proteinExistence type="predicted"/>
<feature type="chain" id="PRO_5039034575" description="GerMN domain-containing protein" evidence="2">
    <location>
        <begin position="23"/>
        <end position="440"/>
    </location>
</feature>
<evidence type="ECO:0000313" key="3">
    <source>
        <dbReference type="EMBL" id="OKL48685.1"/>
    </source>
</evidence>
<dbReference type="RefSeq" id="WP_075361714.1">
    <property type="nucleotide sequence ID" value="NZ_MPDM01000005.1"/>
</dbReference>
<comment type="caution">
    <text evidence="3">The sequence shown here is derived from an EMBL/GenBank/DDBJ whole genome shotgun (WGS) entry which is preliminary data.</text>
</comment>
<organism evidence="3 4">
    <name type="scientific">Boudabousia marimammalium</name>
    <dbReference type="NCBI Taxonomy" id="156892"/>
    <lineage>
        <taxon>Bacteria</taxon>
        <taxon>Bacillati</taxon>
        <taxon>Actinomycetota</taxon>
        <taxon>Actinomycetes</taxon>
        <taxon>Actinomycetales</taxon>
        <taxon>Actinomycetaceae</taxon>
        <taxon>Boudabousia</taxon>
    </lineage>
</organism>